<dbReference type="PROSITE" id="PS00523">
    <property type="entry name" value="SULFATASE_1"/>
    <property type="match status" value="1"/>
</dbReference>
<gene>
    <name evidence="5" type="ORF">H8B04_02970</name>
</gene>
<dbReference type="PANTHER" id="PTHR43751:SF3">
    <property type="entry name" value="SULFATASE N-TERMINAL DOMAIN-CONTAINING PROTEIN"/>
    <property type="match status" value="1"/>
</dbReference>
<evidence type="ECO:0000259" key="4">
    <source>
        <dbReference type="Pfam" id="PF00884"/>
    </source>
</evidence>
<evidence type="ECO:0000256" key="1">
    <source>
        <dbReference type="ARBA" id="ARBA00008779"/>
    </source>
</evidence>
<name>A0ABR7YB78_9SPHI</name>
<feature type="domain" description="Sulfatase N-terminal" evidence="4">
    <location>
        <begin position="26"/>
        <end position="366"/>
    </location>
</feature>
<keyword evidence="3" id="KW-0732">Signal</keyword>
<evidence type="ECO:0000256" key="3">
    <source>
        <dbReference type="SAM" id="SignalP"/>
    </source>
</evidence>
<dbReference type="CDD" id="cd16145">
    <property type="entry name" value="ARS_like"/>
    <property type="match status" value="1"/>
</dbReference>
<dbReference type="SUPFAM" id="SSF53649">
    <property type="entry name" value="Alkaline phosphatase-like"/>
    <property type="match status" value="1"/>
</dbReference>
<evidence type="ECO:0000256" key="2">
    <source>
        <dbReference type="ARBA" id="ARBA00022801"/>
    </source>
</evidence>
<proteinExistence type="inferred from homology"/>
<accession>A0ABR7YB78</accession>
<dbReference type="EMBL" id="JACOIJ010000003">
    <property type="protein sequence ID" value="MBD1428540.1"/>
    <property type="molecule type" value="Genomic_DNA"/>
</dbReference>
<dbReference type="InterPro" id="IPR052701">
    <property type="entry name" value="GAG_Ulvan_Degrading_Sulfatases"/>
</dbReference>
<feature type="chain" id="PRO_5045208673" evidence="3">
    <location>
        <begin position="22"/>
        <end position="472"/>
    </location>
</feature>
<dbReference type="Gene3D" id="3.40.720.10">
    <property type="entry name" value="Alkaline Phosphatase, subunit A"/>
    <property type="match status" value="1"/>
</dbReference>
<dbReference type="Proteomes" id="UP000651271">
    <property type="component" value="Unassembled WGS sequence"/>
</dbReference>
<feature type="signal peptide" evidence="3">
    <location>
        <begin position="1"/>
        <end position="21"/>
    </location>
</feature>
<keyword evidence="2" id="KW-0378">Hydrolase</keyword>
<comment type="caution">
    <text evidence="5">The sequence shown here is derived from an EMBL/GenBank/DDBJ whole genome shotgun (WGS) entry which is preliminary data.</text>
</comment>
<dbReference type="PANTHER" id="PTHR43751">
    <property type="entry name" value="SULFATASE"/>
    <property type="match status" value="1"/>
</dbReference>
<dbReference type="InterPro" id="IPR024607">
    <property type="entry name" value="Sulfatase_CS"/>
</dbReference>
<protein>
    <submittedName>
        <fullName evidence="5">Arylsulfatase</fullName>
    </submittedName>
</protein>
<organism evidence="5 6">
    <name type="scientific">Sphingobacterium litopenaei</name>
    <dbReference type="NCBI Taxonomy" id="2763500"/>
    <lineage>
        <taxon>Bacteria</taxon>
        <taxon>Pseudomonadati</taxon>
        <taxon>Bacteroidota</taxon>
        <taxon>Sphingobacteriia</taxon>
        <taxon>Sphingobacteriales</taxon>
        <taxon>Sphingobacteriaceae</taxon>
        <taxon>Sphingobacterium</taxon>
    </lineage>
</organism>
<dbReference type="InterPro" id="IPR000917">
    <property type="entry name" value="Sulfatase_N"/>
</dbReference>
<dbReference type="InterPro" id="IPR017850">
    <property type="entry name" value="Alkaline_phosphatase_core_sf"/>
</dbReference>
<evidence type="ECO:0000313" key="6">
    <source>
        <dbReference type="Proteomes" id="UP000651271"/>
    </source>
</evidence>
<reference evidence="5 6" key="1">
    <citation type="submission" date="2020-08" db="EMBL/GenBank/DDBJ databases">
        <title>Sphingobacterium sp. DN04309 isolated from aquaculture water.</title>
        <authorList>
            <person name="Zhang M."/>
        </authorList>
    </citation>
    <scope>NUCLEOTIDE SEQUENCE [LARGE SCALE GENOMIC DNA]</scope>
    <source>
        <strain evidence="5 6">DN04309</strain>
    </source>
</reference>
<comment type="similarity">
    <text evidence="1">Belongs to the sulfatase family.</text>
</comment>
<dbReference type="RefSeq" id="WP_190301397.1">
    <property type="nucleotide sequence ID" value="NZ_JACOIJ010000003.1"/>
</dbReference>
<dbReference type="Pfam" id="PF00884">
    <property type="entry name" value="Sulfatase"/>
    <property type="match status" value="1"/>
</dbReference>
<keyword evidence="6" id="KW-1185">Reference proteome</keyword>
<sequence>MQKIRKFITIILFTLAISVNGQTRNPNIVFIMADDLGIGDLGAYGQTKIKTPNIDKLAQQGAKFTQFYAGTSVCAPSRASLMTGKHTGHTYVRGNKEIEPEGQEPLADSIRTFAMDLQQNGYVTGAFGKWGLGMVGTSGDPNLKGFDTFYGYNCQRQSHRYYPTHLWHNDKRVILAGNNLADKVHYAPTLIQEQTLKFIDDNKQKPFFLFVPTVLPHAELAGPDDEYFKMYENAFVETPHKGQDYGPNATIGGYASVDKPRATYAAMITRMDAYVGQIIEKLDELGLRENTIILFTSDNGAHREGGADPDFFNSTAGFKGVKRSLYEGGVRTPLIVNWKNKIAPNQDIKHVGAFWDVYNTILELANLTPSTQNDGISFLPTLVKNTKQKKHKYLYWEFHEDGGRQAVLSKSWKLIKQKVGSPKDSYYELYNIDKDPFEQNNLATSNPKKVKQLAMLIEEAHIESEIYPLLAK</sequence>
<evidence type="ECO:0000313" key="5">
    <source>
        <dbReference type="EMBL" id="MBD1428540.1"/>
    </source>
</evidence>
<dbReference type="Gene3D" id="3.30.1120.10">
    <property type="match status" value="1"/>
</dbReference>